<dbReference type="RefSeq" id="WP_070981415.1">
    <property type="nucleotide sequence ID" value="NZ_CP017707.1"/>
</dbReference>
<gene>
    <name evidence="1" type="ORF">BKX93_22155</name>
</gene>
<proteinExistence type="predicted"/>
<reference evidence="1 2" key="1">
    <citation type="submission" date="2016-10" db="EMBL/GenBank/DDBJ databases">
        <title>Chromobacterium muskegensis sp. nov., an insecticidal bacterium isolated from Sphagnum bogs.</title>
        <authorList>
            <person name="Sparks M.E."/>
            <person name="Blackburn M.B."/>
            <person name="Gundersen-Rindal D.E."/>
            <person name="Mitchell A."/>
            <person name="Farrar R."/>
            <person name="Kuhar D."/>
        </authorList>
    </citation>
    <scope>NUCLEOTIDE SEQUENCE [LARGE SCALE GENOMIC DNA]</scope>
    <source>
        <strain evidence="1 2">21-1</strain>
    </source>
</reference>
<dbReference type="EMBL" id="CP017707">
    <property type="protein sequence ID" value="AOZ52445.1"/>
    <property type="molecule type" value="Genomic_DNA"/>
</dbReference>
<dbReference type="KEGG" id="cvc:BKX93_22155"/>
<sequence length="282" mass="30665">MTEPQTPPAFRADVVAYRQTETPFVSASAPLAEAAAELGRRAGAEANRHAAGVRIDDYVVTSTVLSQYLADDTPEAARFRRGIADACGHEPDWITNGYECTGWGYILRHVKDKASLTGPRRLLLQIVDVDIHNFAFWHRTRRWGRSGFGIATLLLDIHPDGGDGALLLGSAPQAHALTMMGRALGRFTEPRPGIPLALPFFPEATRHALFKSFDAAAAHPDHYPRFGHAFGSDPWLSLLAEMEAGEDYAGGRCVLASLAMNGYFSIAELAFAPDLRHSLEAA</sequence>
<organism evidence="1 2">
    <name type="scientific">Chromobacterium vaccinii</name>
    <dbReference type="NCBI Taxonomy" id="1108595"/>
    <lineage>
        <taxon>Bacteria</taxon>
        <taxon>Pseudomonadati</taxon>
        <taxon>Pseudomonadota</taxon>
        <taxon>Betaproteobacteria</taxon>
        <taxon>Neisseriales</taxon>
        <taxon>Chromobacteriaceae</taxon>
        <taxon>Chromobacterium</taxon>
    </lineage>
</organism>
<dbReference type="Proteomes" id="UP000178776">
    <property type="component" value="Chromosome"/>
</dbReference>
<dbReference type="AlphaFoldDB" id="A0A1D9LME0"/>
<evidence type="ECO:0000313" key="2">
    <source>
        <dbReference type="Proteomes" id="UP000178776"/>
    </source>
</evidence>
<dbReference type="STRING" id="1108595.BKX93_22155"/>
<accession>A0A1D9LME0</accession>
<evidence type="ECO:0000313" key="1">
    <source>
        <dbReference type="EMBL" id="AOZ52445.1"/>
    </source>
</evidence>
<dbReference type="GeneID" id="68844437"/>
<name>A0A1D9LME0_9NEIS</name>
<protein>
    <submittedName>
        <fullName evidence="1">Uncharacterized protein</fullName>
    </submittedName>
</protein>